<dbReference type="AlphaFoldDB" id="A0A1M4ZEX5"/>
<evidence type="ECO:0000313" key="3">
    <source>
        <dbReference type="Proteomes" id="UP000184533"/>
    </source>
</evidence>
<organism evidence="2 3">
    <name type="scientific">Devosia limi DSM 17137</name>
    <dbReference type="NCBI Taxonomy" id="1121477"/>
    <lineage>
        <taxon>Bacteria</taxon>
        <taxon>Pseudomonadati</taxon>
        <taxon>Pseudomonadota</taxon>
        <taxon>Alphaproteobacteria</taxon>
        <taxon>Hyphomicrobiales</taxon>
        <taxon>Devosiaceae</taxon>
        <taxon>Devosia</taxon>
    </lineage>
</organism>
<dbReference type="RefSeq" id="WP_052950432.1">
    <property type="nucleotide sequence ID" value="NZ_FQVC01000005.1"/>
</dbReference>
<feature type="transmembrane region" description="Helical" evidence="1">
    <location>
        <begin position="39"/>
        <end position="58"/>
    </location>
</feature>
<name>A0A1M4ZEX5_9HYPH</name>
<dbReference type="Proteomes" id="UP000184533">
    <property type="component" value="Unassembled WGS sequence"/>
</dbReference>
<keyword evidence="1" id="KW-0812">Transmembrane</keyword>
<reference evidence="2 3" key="1">
    <citation type="submission" date="2016-11" db="EMBL/GenBank/DDBJ databases">
        <authorList>
            <person name="Jaros S."/>
            <person name="Januszkiewicz K."/>
            <person name="Wedrychowicz H."/>
        </authorList>
    </citation>
    <scope>NUCLEOTIDE SEQUENCE [LARGE SCALE GENOMIC DNA]</scope>
    <source>
        <strain evidence="2 3">DSM 17137</strain>
    </source>
</reference>
<sequence length="64" mass="6591">MTLIKNIAGLACILVGGLWVLQGANIVGGSPMSGHSQWLVIGVVVTLVGFGVLYWANLKSGRPG</sequence>
<protein>
    <submittedName>
        <fullName evidence="2">Uncharacterized protein</fullName>
    </submittedName>
</protein>
<dbReference type="EMBL" id="FQVC01000005">
    <property type="protein sequence ID" value="SHF16593.1"/>
    <property type="molecule type" value="Genomic_DNA"/>
</dbReference>
<evidence type="ECO:0000313" key="2">
    <source>
        <dbReference type="EMBL" id="SHF16593.1"/>
    </source>
</evidence>
<accession>A0A1M4ZEX5</accession>
<gene>
    <name evidence="2" type="ORF">SAMN02745223_01920</name>
</gene>
<keyword evidence="1" id="KW-1133">Transmembrane helix</keyword>
<evidence type="ECO:0000256" key="1">
    <source>
        <dbReference type="SAM" id="Phobius"/>
    </source>
</evidence>
<proteinExistence type="predicted"/>
<keyword evidence="1" id="KW-0472">Membrane</keyword>